<dbReference type="CDD" id="cd08848">
    <property type="entry name" value="ArfGap_ASAP1"/>
    <property type="match status" value="1"/>
</dbReference>
<feature type="region of interest" description="Disordered" evidence="17">
    <location>
        <begin position="745"/>
        <end position="788"/>
    </location>
</feature>
<keyword evidence="9" id="KW-0677">Repeat</keyword>
<protein>
    <recommendedName>
        <fullName evidence="23">ArfGAP with SH3 domain, ankyrin repeat and PH domain 1b</fullName>
    </recommendedName>
</protein>
<evidence type="ECO:0000256" key="6">
    <source>
        <dbReference type="ARBA" id="ARBA00022490"/>
    </source>
</evidence>
<reference evidence="21" key="4">
    <citation type="submission" date="2025-09" db="UniProtKB">
        <authorList>
            <consortium name="Ensembl"/>
        </authorList>
    </citation>
    <scope>IDENTIFICATION</scope>
</reference>
<feature type="compositionally biased region" description="Low complexity" evidence="17">
    <location>
        <begin position="751"/>
        <end position="769"/>
    </location>
</feature>
<dbReference type="SUPFAM" id="SSF50044">
    <property type="entry name" value="SH3-domain"/>
    <property type="match status" value="1"/>
</dbReference>
<dbReference type="Gene3D" id="1.20.1270.60">
    <property type="entry name" value="Arfaptin homology (AH) domain/BAR domain"/>
    <property type="match status" value="1"/>
</dbReference>
<evidence type="ECO:0000256" key="14">
    <source>
        <dbReference type="PROSITE-ProRule" id="PRU00023"/>
    </source>
</evidence>
<accession>A0A6Q2X2A2</accession>
<evidence type="ECO:0000256" key="7">
    <source>
        <dbReference type="ARBA" id="ARBA00022553"/>
    </source>
</evidence>
<reference evidence="22" key="1">
    <citation type="journal article" date="2014" name="PLoS ONE">
        <title>The genome and linkage map of the northern pike (Esox lucius): conserved synteny revealed between the salmonid sister group and the Neoteleostei.</title>
        <authorList>
            <person name="Rondeau E.B."/>
            <person name="Minkley D.R."/>
            <person name="Leong J.S."/>
            <person name="Messmer A.M."/>
            <person name="Jantzen J.R."/>
            <person name="von Schalburg K.R."/>
            <person name="Lemon C."/>
            <person name="Bird N.H."/>
            <person name="Koop B.F."/>
        </authorList>
    </citation>
    <scope>NUCLEOTIDE SEQUENCE</scope>
</reference>
<dbReference type="CDD" id="cd11965">
    <property type="entry name" value="SH3_ASAP1"/>
    <property type="match status" value="1"/>
</dbReference>
<dbReference type="PANTHER" id="PTHR45854">
    <property type="entry name" value="ASAP FAMILY MEMBER"/>
    <property type="match status" value="1"/>
</dbReference>
<reference evidence="21" key="2">
    <citation type="submission" date="2020-02" db="EMBL/GenBank/DDBJ databases">
        <title>Esox lucius (northern pike) genome, fEsoLuc1, primary haplotype.</title>
        <authorList>
            <person name="Myers G."/>
            <person name="Karagic N."/>
            <person name="Meyer A."/>
            <person name="Pippel M."/>
            <person name="Reichard M."/>
            <person name="Winkler S."/>
            <person name="Tracey A."/>
            <person name="Sims Y."/>
            <person name="Howe K."/>
            <person name="Rhie A."/>
            <person name="Formenti G."/>
            <person name="Durbin R."/>
            <person name="Fedrigo O."/>
            <person name="Jarvis E.D."/>
        </authorList>
    </citation>
    <scope>NUCLEOTIDE SEQUENCE [LARGE SCALE GENOMIC DNA]</scope>
</reference>
<dbReference type="SUPFAM" id="SSF50729">
    <property type="entry name" value="PH domain-like"/>
    <property type="match status" value="1"/>
</dbReference>
<evidence type="ECO:0000259" key="20">
    <source>
        <dbReference type="PROSITE" id="PS50115"/>
    </source>
</evidence>
<evidence type="ECO:0000256" key="12">
    <source>
        <dbReference type="ARBA" id="ARBA00023043"/>
    </source>
</evidence>
<evidence type="ECO:0000256" key="9">
    <source>
        <dbReference type="ARBA" id="ARBA00022737"/>
    </source>
</evidence>
<dbReference type="Proteomes" id="UP000265140">
    <property type="component" value="Chromosome 3"/>
</dbReference>
<dbReference type="FunFam" id="2.30.29.30:FF:000012">
    <property type="entry name" value="Arf-GAP with SH3 domain, ANK repeat and PH domain-containing protein 2"/>
    <property type="match status" value="1"/>
</dbReference>
<dbReference type="Gene3D" id="1.10.220.150">
    <property type="entry name" value="Arf GTPase activating protein"/>
    <property type="match status" value="1"/>
</dbReference>
<dbReference type="InterPro" id="IPR043593">
    <property type="entry name" value="ASAP"/>
</dbReference>
<dbReference type="InterPro" id="IPR001849">
    <property type="entry name" value="PH_domain"/>
</dbReference>
<sequence length="1000" mass="111735">MPDLISVSEFLSETTEDYNSPTTSSFTTRLQSCKNTINVLEEALDQDRTALQKVKKSVKAIYNSGQDHVQNEENYGQALDKFGSNFISRDNPDLGTAFVKFSSLVKELSALLKNLLQSLSHNVIFTLDSLLKGDLKGVKGDIKKPFDKAWKDYEAKFTKIEKEKREHAKQHGMIRTEITGAEIAEEMEKERRLFQLQMCEYLIKVNEIKTKKGVDLLQNLIKYYHAQCNFFQDGLKTADKLKQYIEKLAADLYNIKQTQDEEKKQLTALRDLIKSSLQLEQKEDSQSKQSGYSMHQLQGNKEFGSEKKGYLMKKSDGLRKVWQRRKCSVKNGVLTISHATSNRQPVRLNLLTCQVKPSGEDKKGFDLISHNRTYHFQAEDEQEFMIWISVLTNSKEEALNMAFRGEQSTGGEDTLEDLTKTITEEVLRMPGNDICCDCGAAEPKWLSTNLGILTCIECSGIHREMGVHISRIQSLELDKLGSSELLLAKNIGNSSFNDIMEDNLPCPSPKPAPSSDMTVRKEYINAKYMDHRFARRTGSATATGGRLLEAVRYRDLLSLVQIYAEGVELMETLPEAGQETGETALHYAVRTADQTSLHLVDFLVQNSGNLDRQTDNGNTALHYCCLHEKPECLKVLLRGKPAIDIGVWITWERCVATQCAVLVEAAAGRFNPHVHVEYDWNLRLEEIDESDDDLDDKPSPVKKERSPRPQSFCHSSSMSSSQDKLTLPGGYAPHRDKQRLSYGAFSNPVYSTSTDTPPSPGPDGTTAPSRTAGKGDIKDVRSTLGPRVLPKLPQKVALRKIDTMHLPSVDKSCQPLEPSQKSPLPDLPPKPQLSDLPPKPQLSDLPPKPLLSDLPPKPQLKDLPPKPQLSDIPPKPLVSGRPAPGDAGAPRTQAADLQLSSQPEELSPRQASEDTNGALPGAVEMPVPLPRTLNTGKSKTRRVRTIYDCQADNDDELTFVEGEVIIVTGEEDPEWWIGHIEGHPERKGVFPMSFVHILSD</sequence>
<dbReference type="InterPro" id="IPR036770">
    <property type="entry name" value="Ankyrin_rpt-contain_sf"/>
</dbReference>
<dbReference type="PROSITE" id="PS50088">
    <property type="entry name" value="ANK_REPEAT"/>
    <property type="match status" value="1"/>
</dbReference>
<evidence type="ECO:0000256" key="13">
    <source>
        <dbReference type="ARBA" id="ARBA00023136"/>
    </source>
</evidence>
<evidence type="ECO:0000259" key="19">
    <source>
        <dbReference type="PROSITE" id="PS50003"/>
    </source>
</evidence>
<keyword evidence="8" id="KW-0479">Metal-binding</keyword>
<dbReference type="SMART" id="SM00233">
    <property type="entry name" value="PH"/>
    <property type="match status" value="1"/>
</dbReference>
<dbReference type="PANTHER" id="PTHR45854:SF2">
    <property type="entry name" value="ARF-GAP WITH SH3 DOMAIN, ANK REPEAT AND PH DOMAIN-CONTAINING PROTEIN 1"/>
    <property type="match status" value="1"/>
</dbReference>
<evidence type="ECO:0000256" key="11">
    <source>
        <dbReference type="ARBA" id="ARBA00023034"/>
    </source>
</evidence>
<keyword evidence="7" id="KW-0597">Phosphoprotein</keyword>
<dbReference type="InterPro" id="IPR011993">
    <property type="entry name" value="PH-like_dom_sf"/>
</dbReference>
<keyword evidence="12 14" id="KW-0040">ANK repeat</keyword>
<feature type="region of interest" description="Disordered" evidence="17">
    <location>
        <begin position="689"/>
        <end position="733"/>
    </location>
</feature>
<evidence type="ECO:0000256" key="3">
    <source>
        <dbReference type="ARBA" id="ARBA00004555"/>
    </source>
</evidence>
<dbReference type="Ensembl" id="ENSELUT00000061939.2">
    <property type="protein sequence ID" value="ENSELUP00000047312.1"/>
    <property type="gene ID" value="ENSELUG00000018358.3"/>
</dbReference>
<dbReference type="InterPro" id="IPR001164">
    <property type="entry name" value="ArfGAP_dom"/>
</dbReference>
<keyword evidence="10" id="KW-0862">Zinc</keyword>
<keyword evidence="6" id="KW-0963">Cytoplasm</keyword>
<dbReference type="GO" id="GO:0005096">
    <property type="term" value="F:GTPase activator activity"/>
    <property type="evidence" value="ECO:0007669"/>
    <property type="project" value="UniProtKB-KW"/>
</dbReference>
<dbReference type="InterPro" id="IPR027267">
    <property type="entry name" value="AH/BAR_dom_sf"/>
</dbReference>
<feature type="domain" description="SH3" evidence="18">
    <location>
        <begin position="938"/>
        <end position="1000"/>
    </location>
</feature>
<evidence type="ECO:0000259" key="18">
    <source>
        <dbReference type="PROSITE" id="PS50002"/>
    </source>
</evidence>
<evidence type="ECO:0000256" key="4">
    <source>
        <dbReference type="ARBA" id="ARBA00022443"/>
    </source>
</evidence>
<dbReference type="PRINTS" id="PR00405">
    <property type="entry name" value="REVINTRACTNG"/>
</dbReference>
<dbReference type="Pfam" id="PF14604">
    <property type="entry name" value="SH3_9"/>
    <property type="match status" value="1"/>
</dbReference>
<dbReference type="SUPFAM" id="SSF48403">
    <property type="entry name" value="Ankyrin repeat"/>
    <property type="match status" value="1"/>
</dbReference>
<dbReference type="PROSITE" id="PS50003">
    <property type="entry name" value="PH_DOMAIN"/>
    <property type="match status" value="1"/>
</dbReference>
<dbReference type="PROSITE" id="PS50297">
    <property type="entry name" value="ANK_REP_REGION"/>
    <property type="match status" value="1"/>
</dbReference>
<dbReference type="Gene3D" id="2.30.29.30">
    <property type="entry name" value="Pleckstrin-homology domain (PH domain)/Phosphotyrosine-binding domain (PTB)"/>
    <property type="match status" value="1"/>
</dbReference>
<keyword evidence="5" id="KW-0343">GTPase activation</keyword>
<dbReference type="InterPro" id="IPR004148">
    <property type="entry name" value="BAR_dom"/>
</dbReference>
<feature type="compositionally biased region" description="Polar residues" evidence="17">
    <location>
        <begin position="898"/>
        <end position="915"/>
    </location>
</feature>
<dbReference type="FunFam" id="1.20.1270.60:FF:000004">
    <property type="entry name" value="Arf-GAP with SH3 domain, ANK repeat and PH domain-containing protein 1"/>
    <property type="match status" value="1"/>
</dbReference>
<evidence type="ECO:0000256" key="5">
    <source>
        <dbReference type="ARBA" id="ARBA00022468"/>
    </source>
</evidence>
<dbReference type="SMART" id="SM00326">
    <property type="entry name" value="SH3"/>
    <property type="match status" value="1"/>
</dbReference>
<dbReference type="PROSITE" id="PS50115">
    <property type="entry name" value="ARFGAP"/>
    <property type="match status" value="1"/>
</dbReference>
<dbReference type="GeneTree" id="ENSGT00940000158547"/>
<feature type="compositionally biased region" description="Low complexity" evidence="17">
    <location>
        <begin position="832"/>
        <end position="854"/>
    </location>
</feature>
<organism evidence="21 22">
    <name type="scientific">Esox lucius</name>
    <name type="common">Northern pike</name>
    <dbReference type="NCBI Taxonomy" id="8010"/>
    <lineage>
        <taxon>Eukaryota</taxon>
        <taxon>Metazoa</taxon>
        <taxon>Chordata</taxon>
        <taxon>Craniata</taxon>
        <taxon>Vertebrata</taxon>
        <taxon>Euteleostomi</taxon>
        <taxon>Actinopterygii</taxon>
        <taxon>Neopterygii</taxon>
        <taxon>Teleostei</taxon>
        <taxon>Protacanthopterygii</taxon>
        <taxon>Esociformes</taxon>
        <taxon>Esocidae</taxon>
        <taxon>Esox</taxon>
    </lineage>
</organism>
<dbReference type="GO" id="GO:0008270">
    <property type="term" value="F:zinc ion binding"/>
    <property type="evidence" value="ECO:0007669"/>
    <property type="project" value="UniProtKB-KW"/>
</dbReference>
<dbReference type="Pfam" id="PF16746">
    <property type="entry name" value="BAR_3"/>
    <property type="match status" value="1"/>
</dbReference>
<dbReference type="AlphaFoldDB" id="A0A6Q2X2A2"/>
<evidence type="ECO:0000256" key="2">
    <source>
        <dbReference type="ARBA" id="ARBA00004496"/>
    </source>
</evidence>
<dbReference type="FunFam" id="1.25.40.20:FF:000006">
    <property type="entry name" value="Arf-GAP with SH3 domain, ANK repeat and PH domain-containing protein 2"/>
    <property type="match status" value="1"/>
</dbReference>
<dbReference type="CDD" id="cd13251">
    <property type="entry name" value="PH_ASAP"/>
    <property type="match status" value="1"/>
</dbReference>
<evidence type="ECO:0000256" key="1">
    <source>
        <dbReference type="ARBA" id="ARBA00004370"/>
    </source>
</evidence>
<dbReference type="GO" id="GO:0005794">
    <property type="term" value="C:Golgi apparatus"/>
    <property type="evidence" value="ECO:0007669"/>
    <property type="project" value="UniProtKB-SubCell"/>
</dbReference>
<dbReference type="FunFam" id="1.25.40.950:FF:000001">
    <property type="entry name" value="Arf-GAP with SH3 domain, ANK repeat and PH domain-containing protein 1"/>
    <property type="match status" value="1"/>
</dbReference>
<dbReference type="Pfam" id="PF12796">
    <property type="entry name" value="Ank_2"/>
    <property type="match status" value="1"/>
</dbReference>
<dbReference type="SUPFAM" id="SSF57863">
    <property type="entry name" value="ArfGap/RecO-like zinc finger"/>
    <property type="match status" value="1"/>
</dbReference>
<feature type="compositionally biased region" description="Basic and acidic residues" evidence="17">
    <location>
        <begin position="696"/>
        <end position="707"/>
    </location>
</feature>
<keyword evidence="22" id="KW-1185">Reference proteome</keyword>
<dbReference type="InterPro" id="IPR002110">
    <property type="entry name" value="Ankyrin_rpt"/>
</dbReference>
<keyword evidence="4 15" id="KW-0728">SH3 domain</keyword>
<dbReference type="Bgee" id="ENSELUG00000018358">
    <property type="expression patterns" value="Expressed in brain and 14 other cell types or tissues"/>
</dbReference>
<evidence type="ECO:0000256" key="8">
    <source>
        <dbReference type="ARBA" id="ARBA00022723"/>
    </source>
</evidence>
<proteinExistence type="predicted"/>
<evidence type="ECO:0000256" key="15">
    <source>
        <dbReference type="PROSITE-ProRule" id="PRU00192"/>
    </source>
</evidence>
<dbReference type="InterPro" id="IPR038508">
    <property type="entry name" value="ArfGAP_dom_sf"/>
</dbReference>
<evidence type="ECO:0000313" key="21">
    <source>
        <dbReference type="Ensembl" id="ENSELUP00000047312.1"/>
    </source>
</evidence>
<dbReference type="InterPro" id="IPR037928">
    <property type="entry name" value="ASAP1_BAR"/>
</dbReference>
<feature type="domain" description="Arf-GAP" evidence="20">
    <location>
        <begin position="420"/>
        <end position="541"/>
    </location>
</feature>
<keyword evidence="13" id="KW-0472">Membrane</keyword>
<dbReference type="SMART" id="SM00248">
    <property type="entry name" value="ANK"/>
    <property type="match status" value="2"/>
</dbReference>
<keyword evidence="11" id="KW-0333">Golgi apparatus</keyword>
<reference evidence="21" key="3">
    <citation type="submission" date="2025-08" db="UniProtKB">
        <authorList>
            <consortium name="Ensembl"/>
        </authorList>
    </citation>
    <scope>IDENTIFICATION</scope>
</reference>
<evidence type="ECO:0000313" key="22">
    <source>
        <dbReference type="Proteomes" id="UP000265140"/>
    </source>
</evidence>
<dbReference type="InterPro" id="IPR038016">
    <property type="entry name" value="ASAP1_SH3"/>
</dbReference>
<keyword evidence="16" id="KW-0863">Zinc-finger</keyword>
<evidence type="ECO:0000256" key="16">
    <source>
        <dbReference type="PROSITE-ProRule" id="PRU00288"/>
    </source>
</evidence>
<dbReference type="FunFam" id="1.10.220.150:FF:000002">
    <property type="entry name" value="arf-GAP with SH3 domain, ANK repeat and PH domain-containing protein 1"/>
    <property type="match status" value="1"/>
</dbReference>
<dbReference type="InterPro" id="IPR001452">
    <property type="entry name" value="SH3_domain"/>
</dbReference>
<dbReference type="InterPro" id="IPR037844">
    <property type="entry name" value="PH_ASAP"/>
</dbReference>
<dbReference type="PROSITE" id="PS50002">
    <property type="entry name" value="SH3"/>
    <property type="match status" value="1"/>
</dbReference>
<dbReference type="SUPFAM" id="SSF103657">
    <property type="entry name" value="BAR/IMD domain-like"/>
    <property type="match status" value="1"/>
</dbReference>
<evidence type="ECO:0000256" key="10">
    <source>
        <dbReference type="ARBA" id="ARBA00022833"/>
    </source>
</evidence>
<dbReference type="CDD" id="cd07641">
    <property type="entry name" value="BAR_ASAP1"/>
    <property type="match status" value="1"/>
</dbReference>
<dbReference type="FunFam" id="2.30.30.40:FF:000012">
    <property type="entry name" value="Arf-GAP with SH3 domain, ANK repeat and PH domain-containing protein 2"/>
    <property type="match status" value="1"/>
</dbReference>
<evidence type="ECO:0000256" key="17">
    <source>
        <dbReference type="SAM" id="MobiDB-lite"/>
    </source>
</evidence>
<evidence type="ECO:0008006" key="23">
    <source>
        <dbReference type="Google" id="ProtNLM"/>
    </source>
</evidence>
<feature type="repeat" description="ANK" evidence="14">
    <location>
        <begin position="580"/>
        <end position="615"/>
    </location>
</feature>
<feature type="region of interest" description="Disordered" evidence="17">
    <location>
        <begin position="807"/>
        <end position="936"/>
    </location>
</feature>
<name>A0A6Q2X2A2_ESOLU</name>
<dbReference type="InterPro" id="IPR037278">
    <property type="entry name" value="ARFGAP/RecO"/>
</dbReference>
<dbReference type="InterPro" id="IPR036028">
    <property type="entry name" value="SH3-like_dom_sf"/>
</dbReference>
<dbReference type="SMART" id="SM00105">
    <property type="entry name" value="ArfGap"/>
    <property type="match status" value="1"/>
</dbReference>
<dbReference type="GO" id="GO:0016020">
    <property type="term" value="C:membrane"/>
    <property type="evidence" value="ECO:0007669"/>
    <property type="project" value="UniProtKB-SubCell"/>
</dbReference>
<dbReference type="Pfam" id="PF01412">
    <property type="entry name" value="ArfGap"/>
    <property type="match status" value="1"/>
</dbReference>
<feature type="domain" description="PH" evidence="19">
    <location>
        <begin position="304"/>
        <end position="396"/>
    </location>
</feature>
<dbReference type="Gene3D" id="2.30.30.40">
    <property type="entry name" value="SH3 Domains"/>
    <property type="match status" value="1"/>
</dbReference>
<dbReference type="Pfam" id="PF00169">
    <property type="entry name" value="PH"/>
    <property type="match status" value="1"/>
</dbReference>
<dbReference type="Gene3D" id="1.25.40.950">
    <property type="match status" value="1"/>
</dbReference>
<comment type="subcellular location">
    <subcellularLocation>
        <location evidence="2">Cytoplasm</location>
    </subcellularLocation>
    <subcellularLocation>
        <location evidence="3">Golgi apparatus</location>
    </subcellularLocation>
    <subcellularLocation>
        <location evidence="1">Membrane</location>
    </subcellularLocation>
</comment>